<dbReference type="PROSITE" id="PS00615">
    <property type="entry name" value="C_TYPE_LECTIN_1"/>
    <property type="match status" value="1"/>
</dbReference>
<dbReference type="SMART" id="SM00034">
    <property type="entry name" value="CLECT"/>
    <property type="match status" value="1"/>
</dbReference>
<name>A0AAW0P3H1_9GOBI</name>
<dbReference type="PANTHER" id="PTHR45784:SF3">
    <property type="entry name" value="C-TYPE LECTIN DOMAIN FAMILY 4 MEMBER K-LIKE-RELATED"/>
    <property type="match status" value="1"/>
</dbReference>
<dbReference type="InterPro" id="IPR018378">
    <property type="entry name" value="C-type_lectin_CS"/>
</dbReference>
<evidence type="ECO:0000313" key="4">
    <source>
        <dbReference type="Proteomes" id="UP001460270"/>
    </source>
</evidence>
<dbReference type="InterPro" id="IPR016187">
    <property type="entry name" value="CTDL_fold"/>
</dbReference>
<dbReference type="PROSITE" id="PS50041">
    <property type="entry name" value="C_TYPE_LECTIN_2"/>
    <property type="match status" value="2"/>
</dbReference>
<feature type="domain" description="C-type lectin" evidence="2">
    <location>
        <begin position="3"/>
        <end position="94"/>
    </location>
</feature>
<dbReference type="Proteomes" id="UP001460270">
    <property type="component" value="Unassembled WGS sequence"/>
</dbReference>
<proteinExistence type="predicted"/>
<evidence type="ECO:0000259" key="2">
    <source>
        <dbReference type="PROSITE" id="PS50041"/>
    </source>
</evidence>
<dbReference type="AlphaFoldDB" id="A0AAW0P3H1"/>
<gene>
    <name evidence="3" type="ORF">WMY93_015101</name>
</gene>
<dbReference type="InterPro" id="IPR001304">
    <property type="entry name" value="C-type_lectin-like"/>
</dbReference>
<dbReference type="Pfam" id="PF00059">
    <property type="entry name" value="Lectin_C"/>
    <property type="match status" value="2"/>
</dbReference>
<feature type="domain" description="C-type lectin" evidence="2">
    <location>
        <begin position="99"/>
        <end position="201"/>
    </location>
</feature>
<evidence type="ECO:0000313" key="3">
    <source>
        <dbReference type="EMBL" id="KAK7910417.1"/>
    </source>
</evidence>
<protein>
    <recommendedName>
        <fullName evidence="2">C-type lectin domain-containing protein</fullName>
    </recommendedName>
</protein>
<dbReference type="Gene3D" id="3.10.100.10">
    <property type="entry name" value="Mannose-Binding Protein A, subunit A"/>
    <property type="match status" value="2"/>
</dbReference>
<dbReference type="PANTHER" id="PTHR45784">
    <property type="entry name" value="C-TYPE LECTIN DOMAIN FAMILY 20 MEMBER A-RELATED"/>
    <property type="match status" value="1"/>
</dbReference>
<sequence length="263" mass="30047">MSQNSEEYYFINEPKSWDEAQMFCRKYYKDLATVNNIKDLERLRAAAYGQTDVWIGLYQTSDDLTDRKWHWSQPEVKYSYSEWSSGEPSDSGSNPIQLEEGFPYLFGSGTWLEAQQYCRKYHTDLISGQDQLIQLIESIPNRVDCWIGLSRDNWGWSDGSDSSFRSWNTSVNPTDQKCAALVEEGRWESQDCALKKRFICNAEAFAEEDFVGMVLSPTETTEVHLLHLHLTVMCLQNLLAPPAPDCHLSLTPVSTSNCTCSSS</sequence>
<keyword evidence="4" id="KW-1185">Reference proteome</keyword>
<keyword evidence="1" id="KW-1015">Disulfide bond</keyword>
<evidence type="ECO:0000256" key="1">
    <source>
        <dbReference type="ARBA" id="ARBA00023157"/>
    </source>
</evidence>
<dbReference type="SUPFAM" id="SSF56436">
    <property type="entry name" value="C-type lectin-like"/>
    <property type="match status" value="2"/>
</dbReference>
<dbReference type="EMBL" id="JBBPFD010000010">
    <property type="protein sequence ID" value="KAK7910417.1"/>
    <property type="molecule type" value="Genomic_DNA"/>
</dbReference>
<accession>A0AAW0P3H1</accession>
<dbReference type="CDD" id="cd00037">
    <property type="entry name" value="CLECT"/>
    <property type="match status" value="1"/>
</dbReference>
<dbReference type="InterPro" id="IPR016186">
    <property type="entry name" value="C-type_lectin-like/link_sf"/>
</dbReference>
<organism evidence="3 4">
    <name type="scientific">Mugilogobius chulae</name>
    <name type="common">yellowstripe goby</name>
    <dbReference type="NCBI Taxonomy" id="88201"/>
    <lineage>
        <taxon>Eukaryota</taxon>
        <taxon>Metazoa</taxon>
        <taxon>Chordata</taxon>
        <taxon>Craniata</taxon>
        <taxon>Vertebrata</taxon>
        <taxon>Euteleostomi</taxon>
        <taxon>Actinopterygii</taxon>
        <taxon>Neopterygii</taxon>
        <taxon>Teleostei</taxon>
        <taxon>Neoteleostei</taxon>
        <taxon>Acanthomorphata</taxon>
        <taxon>Gobiaria</taxon>
        <taxon>Gobiiformes</taxon>
        <taxon>Gobioidei</taxon>
        <taxon>Gobiidae</taxon>
        <taxon>Gobionellinae</taxon>
        <taxon>Mugilogobius</taxon>
    </lineage>
</organism>
<reference evidence="4" key="1">
    <citation type="submission" date="2024-04" db="EMBL/GenBank/DDBJ databases">
        <title>Salinicola lusitanus LLJ914,a marine bacterium isolated from the Okinawa Trough.</title>
        <authorList>
            <person name="Li J."/>
        </authorList>
    </citation>
    <scope>NUCLEOTIDE SEQUENCE [LARGE SCALE GENOMIC DNA]</scope>
</reference>
<comment type="caution">
    <text evidence="3">The sequence shown here is derived from an EMBL/GenBank/DDBJ whole genome shotgun (WGS) entry which is preliminary data.</text>
</comment>